<accession>F9W4M5</accession>
<dbReference type="InterPro" id="IPR025932">
    <property type="entry name" value="Trypano_VSG_B_N_dom"/>
</dbReference>
<keyword evidence="4" id="KW-0336">GPI-anchor</keyword>
<comment type="function">
    <text evidence="1">VSG forms a coat on the surface of the parasite. The trypanosome evades the immune response of the host by expressing a series of antigenically distinct VSGs from an estimated 1000 VSG genes.</text>
</comment>
<dbReference type="AlphaFoldDB" id="F9W4M5"/>
<evidence type="ECO:0000256" key="3">
    <source>
        <dbReference type="ARBA" id="ARBA00022475"/>
    </source>
</evidence>
<dbReference type="GO" id="GO:0005886">
    <property type="term" value="C:plasma membrane"/>
    <property type="evidence" value="ECO:0007669"/>
    <property type="project" value="UniProtKB-SubCell"/>
</dbReference>
<evidence type="ECO:0000259" key="11">
    <source>
        <dbReference type="Pfam" id="PF13206"/>
    </source>
</evidence>
<evidence type="ECO:0000256" key="8">
    <source>
        <dbReference type="ARBA" id="ARBA00023288"/>
    </source>
</evidence>
<reference evidence="13" key="1">
    <citation type="submission" date="2011-07" db="EMBL/GenBank/DDBJ databases">
        <title>Divergent evolution of antigenic variation in African trypanosomes.</title>
        <authorList>
            <person name="Jackson A.P."/>
            <person name="Berry A."/>
            <person name="Allison H.C."/>
            <person name="Burton P."/>
            <person name="Anderson J."/>
            <person name="Aslett M."/>
            <person name="Brown R."/>
            <person name="Corton N."/>
            <person name="Harris D."/>
            <person name="Hauser H."/>
            <person name="Gamble J."/>
            <person name="Gilderthorp R."/>
            <person name="McQuillan J."/>
            <person name="Quail M.A."/>
            <person name="Sanders M."/>
            <person name="Van Tonder A."/>
            <person name="Ginger M.L."/>
            <person name="Donelson J.E."/>
            <person name="Field M.C."/>
            <person name="Barry J.D."/>
            <person name="Berriman M."/>
            <person name="Hertz-Fowler C."/>
        </authorList>
    </citation>
    <scope>NUCLEOTIDE SEQUENCE [LARGE SCALE GENOMIC DNA]</scope>
    <source>
        <strain evidence="13">IL3000</strain>
    </source>
</reference>
<feature type="signal peptide" evidence="10">
    <location>
        <begin position="1"/>
        <end position="17"/>
    </location>
</feature>
<feature type="region of interest" description="Disordered" evidence="9">
    <location>
        <begin position="260"/>
        <end position="284"/>
    </location>
</feature>
<keyword evidence="7" id="KW-0325">Glycoprotein</keyword>
<evidence type="ECO:0000256" key="5">
    <source>
        <dbReference type="ARBA" id="ARBA00022729"/>
    </source>
</evidence>
<dbReference type="VEuPathDB" id="TriTrypDB:TcIL3000_0_30330"/>
<keyword evidence="6" id="KW-0472">Membrane</keyword>
<feature type="chain" id="PRO_5003389800" evidence="10">
    <location>
        <begin position="18"/>
        <end position="371"/>
    </location>
</feature>
<evidence type="ECO:0000256" key="9">
    <source>
        <dbReference type="SAM" id="MobiDB-lite"/>
    </source>
</evidence>
<organism evidence="12 13">
    <name type="scientific">Trypanosoma congolense (strain IL3000)</name>
    <dbReference type="NCBI Taxonomy" id="1068625"/>
    <lineage>
        <taxon>Eukaryota</taxon>
        <taxon>Discoba</taxon>
        <taxon>Euglenozoa</taxon>
        <taxon>Kinetoplastea</taxon>
        <taxon>Metakinetoplastina</taxon>
        <taxon>Trypanosomatida</taxon>
        <taxon>Trypanosomatidae</taxon>
        <taxon>Trypanosoma</taxon>
        <taxon>Nannomonas</taxon>
    </lineage>
</organism>
<evidence type="ECO:0000256" key="7">
    <source>
        <dbReference type="ARBA" id="ARBA00023180"/>
    </source>
</evidence>
<gene>
    <name evidence="12" type="ORF">TCIL3000_0_30330</name>
</gene>
<dbReference type="EMBL" id="CAEQ01000579">
    <property type="protein sequence ID" value="CCD12119.1"/>
    <property type="molecule type" value="Genomic_DNA"/>
</dbReference>
<dbReference type="GO" id="GO:0098552">
    <property type="term" value="C:side of membrane"/>
    <property type="evidence" value="ECO:0007669"/>
    <property type="project" value="UniProtKB-KW"/>
</dbReference>
<comment type="subcellular location">
    <subcellularLocation>
        <location evidence="2">Cell membrane</location>
        <topology evidence="2">Lipid-anchor</topology>
        <topology evidence="2">GPI-anchor</topology>
    </subcellularLocation>
</comment>
<evidence type="ECO:0000256" key="2">
    <source>
        <dbReference type="ARBA" id="ARBA00004609"/>
    </source>
</evidence>
<evidence type="ECO:0000256" key="10">
    <source>
        <dbReference type="SAM" id="SignalP"/>
    </source>
</evidence>
<keyword evidence="8" id="KW-0449">Lipoprotein</keyword>
<evidence type="ECO:0000256" key="1">
    <source>
        <dbReference type="ARBA" id="ARBA00002523"/>
    </source>
</evidence>
<proteinExistence type="predicted"/>
<evidence type="ECO:0000313" key="12">
    <source>
        <dbReference type="EMBL" id="CCD12119.1"/>
    </source>
</evidence>
<comment type="caution">
    <text evidence="12">The sequence shown here is derived from an EMBL/GenBank/DDBJ whole genome shotgun (WGS) entry which is preliminary data.</text>
</comment>
<evidence type="ECO:0000313" key="13">
    <source>
        <dbReference type="Proteomes" id="UP000000702"/>
    </source>
</evidence>
<keyword evidence="3" id="KW-1003">Cell membrane</keyword>
<reference evidence="12 13" key="2">
    <citation type="journal article" date="2012" name="Proc. Natl. Acad. Sci. U.S.A.">
        <title>Antigenic diversity is generated by distinct evolutionary mechanisms in African trypanosome species.</title>
        <authorList>
            <person name="Jackson A.P."/>
            <person name="Berry A."/>
            <person name="Aslett M."/>
            <person name="Allison H.C."/>
            <person name="Burton P."/>
            <person name="Vavrova-Anderson J."/>
            <person name="Brown R."/>
            <person name="Browne H."/>
            <person name="Corton N."/>
            <person name="Hauser H."/>
            <person name="Gamble J."/>
            <person name="Gilderthorp R."/>
            <person name="Marcello L."/>
            <person name="McQuillan J."/>
            <person name="Otto T.D."/>
            <person name="Quail M.A."/>
            <person name="Sanders M.J."/>
            <person name="van Tonder A."/>
            <person name="Ginger M.L."/>
            <person name="Field M.C."/>
            <person name="Barry J.D."/>
            <person name="Hertz-Fowler C."/>
            <person name="Berriman M."/>
        </authorList>
    </citation>
    <scope>NUCLEOTIDE SEQUENCE [LARGE SCALE GENOMIC DNA]</scope>
    <source>
        <strain evidence="12 13">IL3000</strain>
    </source>
</reference>
<keyword evidence="5 10" id="KW-0732">Signal</keyword>
<sequence>MIKIWIMVMMTMGVAGATDHNGPQYTALCELLTRAAYMWEKKRGNLSKPLEKALERTIFGKDGGGTVEDLRKNKLPSGYSGTERGNLCGNPFDSATDKQWSLHSPGYSGPHDMLCLCTPGENGWPLNNQVSGADTLCGQDIKTWGEDGSMGWASGGYEDEENQLTATWTNITLPCLKGGDGAGDLKSALKKFKRKLGEPVQKDPPYEPLGEGNFNDNFPCTGYSDKGVCVAYYNNTDTKPWWIQLEAAIQEDEKKKLDEEKRKLQKQSSVKEADLTSPTNATRRWGNTTNIANIKSGSAIPQHMWLLGAVLFSQTKYHTSRTTNPKYNSSQNMKHSHIHTASSLLPFKKCVANIQETSRHKEAHSKRKALH</sequence>
<feature type="domain" description="Trypanosome variant surface glycoprotein B-type N-terminal" evidence="11">
    <location>
        <begin position="45"/>
        <end position="265"/>
    </location>
</feature>
<keyword evidence="13" id="KW-1185">Reference proteome</keyword>
<protein>
    <submittedName>
        <fullName evidence="12">Variant surface glycoprotein</fullName>
    </submittedName>
</protein>
<dbReference type="Pfam" id="PF13206">
    <property type="entry name" value="VSG_B"/>
    <property type="match status" value="1"/>
</dbReference>
<evidence type="ECO:0000256" key="4">
    <source>
        <dbReference type="ARBA" id="ARBA00022622"/>
    </source>
</evidence>
<name>F9W4M5_TRYCI</name>
<evidence type="ECO:0000256" key="6">
    <source>
        <dbReference type="ARBA" id="ARBA00023136"/>
    </source>
</evidence>
<dbReference type="Proteomes" id="UP000000702">
    <property type="component" value="Unassembled WGS sequence"/>
</dbReference>